<proteinExistence type="predicted"/>
<sequence>MAAEQNRNNFTEPQNPLFIHPINLEIALSTKRKPGFIHGTVAKPTDDASKLEQWETCNNLVISCLINSVSDPISKSILYIQSASEIWKHLERRFNISNGSRKYKLNRDVCNETKWLFMLSKGADAAHCTVCKNRGHTKEQCWQVIGYPNCHPKSGKFPQRKGGRGAQGQKVNQFQGQKFRPRDNETRMANQAENSSGGSCALTQQQIEQLLKLLPSASSNSNKSSYDTDEEIDYNFAGIVYCSCAESDSTEWILDTGATDHMTSKITKLKAYQNARDRSHINLPNGHTVSITALCIKVLTLHPQLHQ</sequence>
<feature type="compositionally biased region" description="Polar residues" evidence="1">
    <location>
        <begin position="187"/>
        <end position="198"/>
    </location>
</feature>
<name>A0A9Q1KAM9_9CARY</name>
<dbReference type="PANTHER" id="PTHR37610">
    <property type="entry name" value="CCHC-TYPE DOMAIN-CONTAINING PROTEIN"/>
    <property type="match status" value="1"/>
</dbReference>
<feature type="region of interest" description="Disordered" evidence="1">
    <location>
        <begin position="156"/>
        <end position="198"/>
    </location>
</feature>
<organism evidence="2 3">
    <name type="scientific">Carnegiea gigantea</name>
    <dbReference type="NCBI Taxonomy" id="171969"/>
    <lineage>
        <taxon>Eukaryota</taxon>
        <taxon>Viridiplantae</taxon>
        <taxon>Streptophyta</taxon>
        <taxon>Embryophyta</taxon>
        <taxon>Tracheophyta</taxon>
        <taxon>Spermatophyta</taxon>
        <taxon>Magnoliopsida</taxon>
        <taxon>eudicotyledons</taxon>
        <taxon>Gunneridae</taxon>
        <taxon>Pentapetalae</taxon>
        <taxon>Caryophyllales</taxon>
        <taxon>Cactineae</taxon>
        <taxon>Cactaceae</taxon>
        <taxon>Cactoideae</taxon>
        <taxon>Echinocereeae</taxon>
        <taxon>Carnegiea</taxon>
    </lineage>
</organism>
<comment type="caution">
    <text evidence="2">The sequence shown here is derived from an EMBL/GenBank/DDBJ whole genome shotgun (WGS) entry which is preliminary data.</text>
</comment>
<dbReference type="EMBL" id="JAKOGI010000218">
    <property type="protein sequence ID" value="KAJ8439464.1"/>
    <property type="molecule type" value="Genomic_DNA"/>
</dbReference>
<reference evidence="2" key="1">
    <citation type="submission" date="2022-04" db="EMBL/GenBank/DDBJ databases">
        <title>Carnegiea gigantea Genome sequencing and assembly v2.</title>
        <authorList>
            <person name="Copetti D."/>
            <person name="Sanderson M.J."/>
            <person name="Burquez A."/>
            <person name="Wojciechowski M.F."/>
        </authorList>
    </citation>
    <scope>NUCLEOTIDE SEQUENCE</scope>
    <source>
        <strain evidence="2">SGP5-SGP5p</strain>
        <tissue evidence="2">Aerial part</tissue>
    </source>
</reference>
<evidence type="ECO:0000313" key="2">
    <source>
        <dbReference type="EMBL" id="KAJ8439464.1"/>
    </source>
</evidence>
<protein>
    <recommendedName>
        <fullName evidence="4">Retrotransposon Copia-like N-terminal domain-containing protein</fullName>
    </recommendedName>
</protein>
<evidence type="ECO:0000313" key="3">
    <source>
        <dbReference type="Proteomes" id="UP001153076"/>
    </source>
</evidence>
<dbReference type="PANTHER" id="PTHR37610:SF6">
    <property type="entry name" value="GAG-POLYPEPTIDE OF LTR COPIA-TYPE-RELATED"/>
    <property type="match status" value="1"/>
</dbReference>
<dbReference type="Proteomes" id="UP001153076">
    <property type="component" value="Unassembled WGS sequence"/>
</dbReference>
<gene>
    <name evidence="2" type="ORF">Cgig2_008495</name>
</gene>
<evidence type="ECO:0000256" key="1">
    <source>
        <dbReference type="SAM" id="MobiDB-lite"/>
    </source>
</evidence>
<accession>A0A9Q1KAM9</accession>
<evidence type="ECO:0008006" key="4">
    <source>
        <dbReference type="Google" id="ProtNLM"/>
    </source>
</evidence>
<keyword evidence="3" id="KW-1185">Reference proteome</keyword>
<dbReference type="OrthoDB" id="5544992at2759"/>
<dbReference type="AlphaFoldDB" id="A0A9Q1KAM9"/>